<comment type="caution">
    <text evidence="1">The sequence shown here is derived from an EMBL/GenBank/DDBJ whole genome shotgun (WGS) entry which is preliminary data.</text>
</comment>
<evidence type="ECO:0000313" key="1">
    <source>
        <dbReference type="EMBL" id="KAH7997418.1"/>
    </source>
</evidence>
<sequence length="652" mass="71692">MFMLELPCGVFRRLYLSRNRFAEVPEAACHLTSLEGLCLYHNCLRSITPAIANLQALTYLNLSRNQLTSLPACLCRLPLKILIASNNKLASLPDDIGALSNLRQLDVGSNELQSLPASIGGLMSLRDLSVRRNQIDSLPEELAELPLVRLDFSCNRVAHIPVCYRHLRYLQCILLENNPLQFPPAQVCSKGRVHIFKYLHLEACSRARLDLEEFARGSRPTGFGTCLLEEFYPTRQYGGLDSGFNSVDSGSKRWSGNESADEFSDLSFRIAELARDPRQLKEKRNGAADASDLEQIDYIDSSINGDEEEEELQKPPKKSSFQRAGAADQSPSGRASGVGCSCRPEPTGEERRRPELLQLWQERERQQQQLSRGALWGQGREKQDSGLAENSSSLSQLKHRSQAAEQLTGCPRQALHPGDLAQLQGSVATCPSSREPGFAKPPSFLFRSSSRNGIQRGSGFWPEPYHAEPTHSPRLRAGPQALDERELAAALRMAIESHLKTTLASRTLGGGATTGCLLCQLDQPHSMRSVPLRPIALPGCAKAERHQKSEERGEFPAGLSPTGDSRGLSLLRLRRHPRQHPRLAPPPPRTAGFCSGGGSGPFACRPPVGALGRLWRLLRLSHAAAVPRLSQALWLLVGQGGPGLWPWALRAA</sequence>
<dbReference type="EMBL" id="CM037628">
    <property type="protein sequence ID" value="KAH7997418.1"/>
    <property type="molecule type" value="Genomic_DNA"/>
</dbReference>
<name>A0ACB8EXF5_9SAUR</name>
<protein>
    <submittedName>
        <fullName evidence="1">Uncharacterized protein</fullName>
    </submittedName>
</protein>
<keyword evidence="2" id="KW-1185">Reference proteome</keyword>
<organism evidence="1 2">
    <name type="scientific">Sphaerodactylus townsendi</name>
    <dbReference type="NCBI Taxonomy" id="933632"/>
    <lineage>
        <taxon>Eukaryota</taxon>
        <taxon>Metazoa</taxon>
        <taxon>Chordata</taxon>
        <taxon>Craniata</taxon>
        <taxon>Vertebrata</taxon>
        <taxon>Euteleostomi</taxon>
        <taxon>Lepidosauria</taxon>
        <taxon>Squamata</taxon>
        <taxon>Bifurcata</taxon>
        <taxon>Gekkota</taxon>
        <taxon>Sphaerodactylidae</taxon>
        <taxon>Sphaerodactylus</taxon>
    </lineage>
</organism>
<reference evidence="1" key="1">
    <citation type="submission" date="2021-08" db="EMBL/GenBank/DDBJ databases">
        <title>The first chromosome-level gecko genome reveals the dynamic sex chromosomes of Neotropical dwarf geckos (Sphaerodactylidae: Sphaerodactylus).</title>
        <authorList>
            <person name="Pinto B.J."/>
            <person name="Keating S.E."/>
            <person name="Gamble T."/>
        </authorList>
    </citation>
    <scope>NUCLEOTIDE SEQUENCE</scope>
    <source>
        <strain evidence="1">TG3544</strain>
    </source>
</reference>
<dbReference type="Proteomes" id="UP000827872">
    <property type="component" value="Linkage Group LG15"/>
</dbReference>
<accession>A0ACB8EXF5</accession>
<proteinExistence type="predicted"/>
<evidence type="ECO:0000313" key="2">
    <source>
        <dbReference type="Proteomes" id="UP000827872"/>
    </source>
</evidence>
<gene>
    <name evidence="1" type="ORF">K3G42_015294</name>
</gene>